<evidence type="ECO:0000256" key="5">
    <source>
        <dbReference type="SAM" id="MobiDB-lite"/>
    </source>
</evidence>
<keyword evidence="3" id="KW-0408">Iron</keyword>
<dbReference type="Gene3D" id="1.10.490.10">
    <property type="entry name" value="Globins"/>
    <property type="match status" value="1"/>
</dbReference>
<comment type="caution">
    <text evidence="7">The sequence shown here is derived from an EMBL/GenBank/DDBJ whole genome shotgun (WGS) entry which is preliminary data.</text>
</comment>
<accession>A0A7I8W2Z5</accession>
<feature type="region of interest" description="Disordered" evidence="5">
    <location>
        <begin position="1"/>
        <end position="28"/>
    </location>
</feature>
<proteinExistence type="inferred from homology"/>
<evidence type="ECO:0000313" key="8">
    <source>
        <dbReference type="Proteomes" id="UP000549394"/>
    </source>
</evidence>
<dbReference type="GO" id="GO:0005344">
    <property type="term" value="F:oxygen carrier activity"/>
    <property type="evidence" value="ECO:0007669"/>
    <property type="project" value="UniProtKB-KW"/>
</dbReference>
<dbReference type="PANTHER" id="PTHR46458:SF5">
    <property type="entry name" value="GLOBIN FAMILY PROFILE DOMAIN-CONTAINING PROTEIN"/>
    <property type="match status" value="1"/>
</dbReference>
<evidence type="ECO:0000256" key="4">
    <source>
        <dbReference type="RuleBase" id="RU000356"/>
    </source>
</evidence>
<evidence type="ECO:0000256" key="2">
    <source>
        <dbReference type="ARBA" id="ARBA00022723"/>
    </source>
</evidence>
<dbReference type="Proteomes" id="UP000549394">
    <property type="component" value="Unassembled WGS sequence"/>
</dbReference>
<dbReference type="PROSITE" id="PS01033">
    <property type="entry name" value="GLOBIN"/>
    <property type="match status" value="1"/>
</dbReference>
<dbReference type="GO" id="GO:0046872">
    <property type="term" value="F:metal ion binding"/>
    <property type="evidence" value="ECO:0007669"/>
    <property type="project" value="UniProtKB-KW"/>
</dbReference>
<keyword evidence="4" id="KW-0561">Oxygen transport</keyword>
<dbReference type="GO" id="GO:0019825">
    <property type="term" value="F:oxygen binding"/>
    <property type="evidence" value="ECO:0007669"/>
    <property type="project" value="InterPro"/>
</dbReference>
<evidence type="ECO:0000313" key="7">
    <source>
        <dbReference type="EMBL" id="CAD5122932.1"/>
    </source>
</evidence>
<comment type="similarity">
    <text evidence="4">Belongs to the globin family.</text>
</comment>
<dbReference type="InterPro" id="IPR012292">
    <property type="entry name" value="Globin/Proto"/>
</dbReference>
<protein>
    <submittedName>
        <fullName evidence="7">DgyrCDS11328</fullName>
    </submittedName>
</protein>
<evidence type="ECO:0000259" key="6">
    <source>
        <dbReference type="PROSITE" id="PS01033"/>
    </source>
</evidence>
<evidence type="ECO:0000256" key="1">
    <source>
        <dbReference type="ARBA" id="ARBA00022617"/>
    </source>
</evidence>
<evidence type="ECO:0000256" key="3">
    <source>
        <dbReference type="ARBA" id="ARBA00023004"/>
    </source>
</evidence>
<name>A0A7I8W2Z5_9ANNE</name>
<feature type="domain" description="Globin" evidence="6">
    <location>
        <begin position="30"/>
        <end position="288"/>
    </location>
</feature>
<dbReference type="EMBL" id="CAJFCJ010000019">
    <property type="protein sequence ID" value="CAD5122932.1"/>
    <property type="molecule type" value="Genomic_DNA"/>
</dbReference>
<dbReference type="InterPro" id="IPR050532">
    <property type="entry name" value="Globin-like_OT"/>
</dbReference>
<organism evidence="7 8">
    <name type="scientific">Dimorphilus gyrociliatus</name>
    <dbReference type="NCBI Taxonomy" id="2664684"/>
    <lineage>
        <taxon>Eukaryota</taxon>
        <taxon>Metazoa</taxon>
        <taxon>Spiralia</taxon>
        <taxon>Lophotrochozoa</taxon>
        <taxon>Annelida</taxon>
        <taxon>Polychaeta</taxon>
        <taxon>Polychaeta incertae sedis</taxon>
        <taxon>Dinophilidae</taxon>
        <taxon>Dimorphilus</taxon>
    </lineage>
</organism>
<dbReference type="InterPro" id="IPR009050">
    <property type="entry name" value="Globin-like_sf"/>
</dbReference>
<dbReference type="OrthoDB" id="6344802at2759"/>
<keyword evidence="2" id="KW-0479">Metal-binding</keyword>
<dbReference type="AlphaFoldDB" id="A0A7I8W2Z5"/>
<dbReference type="SUPFAM" id="SSF46458">
    <property type="entry name" value="Globin-like"/>
    <property type="match status" value="1"/>
</dbReference>
<dbReference type="PANTHER" id="PTHR46458">
    <property type="entry name" value="BLR2807 PROTEIN"/>
    <property type="match status" value="1"/>
</dbReference>
<sequence>MGCQQTKVSDAAKNKQSEQSQASPVDPRLPLTARQAFKLKSSWKGIKRNMEATGVEMFVRLFQQNGHLKTLFKDIRDLQTADELRAHEAVEHHGSLVMSVLDEAISNIDDVDHVIEVCQRTGKSHSKFTGFSPELFWVSAKNTIRLIIAYLRLTRLYVSSNLQTENFAHKKQSEKILNQNDSVVDKLSFVQSPKVTLGDDYKTQTHGIYTITISFNLNKLVASIGNLMLISMMPFKNRQIIFVFKQLAEECFLDAVKVILGDRYTDNMQIIYQVAIKFIIQNLKNGYKSGSQ</sequence>
<keyword evidence="4" id="KW-0813">Transport</keyword>
<reference evidence="7 8" key="1">
    <citation type="submission" date="2020-08" db="EMBL/GenBank/DDBJ databases">
        <authorList>
            <person name="Hejnol A."/>
        </authorList>
    </citation>
    <scope>NUCLEOTIDE SEQUENCE [LARGE SCALE GENOMIC DNA]</scope>
</reference>
<gene>
    <name evidence="7" type="ORF">DGYR_LOCUS10673</name>
</gene>
<dbReference type="InterPro" id="IPR000971">
    <property type="entry name" value="Globin"/>
</dbReference>
<dbReference type="Pfam" id="PF00042">
    <property type="entry name" value="Globin"/>
    <property type="match status" value="1"/>
</dbReference>
<keyword evidence="1 4" id="KW-0349">Heme</keyword>
<dbReference type="GO" id="GO:0020037">
    <property type="term" value="F:heme binding"/>
    <property type="evidence" value="ECO:0007669"/>
    <property type="project" value="InterPro"/>
</dbReference>
<keyword evidence="8" id="KW-1185">Reference proteome</keyword>